<dbReference type="AlphaFoldDB" id="A0A366LS60"/>
<gene>
    <name evidence="1" type="ORF">DP939_32020</name>
</gene>
<evidence type="ECO:0000313" key="2">
    <source>
        <dbReference type="Proteomes" id="UP000253303"/>
    </source>
</evidence>
<reference evidence="1 2" key="1">
    <citation type="submission" date="2018-06" db="EMBL/GenBank/DDBJ databases">
        <title>Sphaerisporangium craniellae sp. nov., isolated from a marine sponge in the South China Sea.</title>
        <authorList>
            <person name="Li L."/>
        </authorList>
    </citation>
    <scope>NUCLEOTIDE SEQUENCE [LARGE SCALE GENOMIC DNA]</scope>
    <source>
        <strain evidence="1 2">LHW63015</strain>
    </source>
</reference>
<name>A0A366LS60_9ACTN</name>
<accession>A0A366LS60</accession>
<dbReference type="EMBL" id="QMEY01000018">
    <property type="protein sequence ID" value="RBQ16229.1"/>
    <property type="molecule type" value="Genomic_DNA"/>
</dbReference>
<dbReference type="Proteomes" id="UP000253303">
    <property type="component" value="Unassembled WGS sequence"/>
</dbReference>
<protein>
    <submittedName>
        <fullName evidence="1">Uncharacterized protein</fullName>
    </submittedName>
</protein>
<organism evidence="1 2">
    <name type="scientific">Spongiactinospora rosea</name>
    <dbReference type="NCBI Taxonomy" id="2248750"/>
    <lineage>
        <taxon>Bacteria</taxon>
        <taxon>Bacillati</taxon>
        <taxon>Actinomycetota</taxon>
        <taxon>Actinomycetes</taxon>
        <taxon>Streptosporangiales</taxon>
        <taxon>Streptosporangiaceae</taxon>
        <taxon>Spongiactinospora</taxon>
    </lineage>
</organism>
<sequence length="33" mass="3877">MRPSSLDRCLWRCAMAGCGHDWPASLRFRARRL</sequence>
<keyword evidence="2" id="KW-1185">Reference proteome</keyword>
<evidence type="ECO:0000313" key="1">
    <source>
        <dbReference type="EMBL" id="RBQ16229.1"/>
    </source>
</evidence>
<proteinExistence type="predicted"/>
<comment type="caution">
    <text evidence="1">The sequence shown here is derived from an EMBL/GenBank/DDBJ whole genome shotgun (WGS) entry which is preliminary data.</text>
</comment>